<dbReference type="Pfam" id="PF14559">
    <property type="entry name" value="TPR_19"/>
    <property type="match status" value="1"/>
</dbReference>
<sequence length="1466" mass="161170">MQGKIRQYFRRSHSPEGSKPADKPGLIRTGLDKLRRRIQKKPSQAVLVPPESSGESSSNKPRQRIDQRNITLHPLAQAIGQAKSDQSEPGVPLTPPQSPALSTPRSLSSPVSVADDIVSVAGSETTQASNGSDLTDFEQWEDNKDLDHYITGLAAENLKPKRGKFQRLVAWIAKSKLKGVLKESGEQVTLKQEMSALDKDYRELKARKDGLINNLRRNQELEKQVTTNIRNLMTGVEKLTRDIEAKQKKINDNPRSKKNADRQSKLDAKVKERDAKSEEIKAQTSHSETVQQVILKNQSDIRKVDGEQQGINVEKQKLEARLEEVKVVEASMAEQIVTLMLNLRSISQGKAAIGPIKINDLKLGNPPVELKEISLWPTSIVTREDKGEHFVDIVFDKTHAVVKAPIDGAEYVDVTVDIDRFQLTVGGEIAKGMDKYLKSSGIKKDLIGGLKDLASKGWDTFEALKGKGGIAPVELSLKAGNATVKVDGLKSDTIARGACMAGRSPGSALHTMLAGLPLPVTASVDSVNVETEGEVKAGAKLRDVKLALKPDVNGKPLDNKRNAALEVDAVTADVTVASPLNLANQIVKKIRPDDPLVHLPAPLALLASPSALEKLPENASQQLKLGASNMHVSLVREVHNRPTKASNDPVWVVEGEGHNHIKADELDVINSGDLMVTGQLARVDLDIKNHNDQTSVAFVIDEDAVKGAKSFAQVECKPGMVPALEQTTGIKKLGQLQAKGRVKFDLSGRTEVNISPKQVSVKMSELCTDSSQLVSIRTEGFQIVVPKDLDAKAKGFKVISQEKQLQSKCHEQRVDTTLAELEVSGNGAITVETGLKSEEGKPATPSRYEIPIYGTGRIRDAGISSVKHTHKSGRRSRQVVMMHPRHIGLKDIQSGNIHLGRVELDLDKELDGHLQVNDASVNFDDLLEDDTVPQEGEKAVPEKKTIKKRLAKLLLGNKTLVMSGHLNVRKGKFNIRELAGVGVRVVTQADLNRIRMRTKLEWLQDISPDERTDEKNSQIRALERELKKAPRASLPDWLITKGINIAIRVTTGSVKNGGVRIGSRNGLPVVHSRLTGILPIPIPKKAVEFIGLEPDGVVNIPAAQSIHSGVFCFPASVEERLNTMLDNVRSGNIAKLEEFKNEVQASLKNPAKVPEALYLLKMLPLEVFTCSGSQPKGGAVNHLKQIASIAGYRLDTLPVAMSIYNDLARLNIEIPQCEIDRLEGVIEENDMDRTELGELHYHQGNYDKTITHLRKAVDDKPKNGRALMVLAQALWECGEHEEALTHFKNAAGVGEKGVIGAVEPLANRQGGAAPGNQARLLLGALRLRDDAVNHNFTELKKGIHDLELLHSDTNYRIHACNLLVERCDKAWKVREKLDVEDWELWKKQVGETVDAINARKKHKQGDETLYDMALSKMYCYKGVNQNLEDAEMLFKAIAHKGAAVSQHLEILRIVKNIRRQEQQVAA</sequence>
<keyword evidence="4" id="KW-1185">Reference proteome</keyword>
<feature type="compositionally biased region" description="Basic and acidic residues" evidence="2">
    <location>
        <begin position="13"/>
        <end position="22"/>
    </location>
</feature>
<feature type="compositionally biased region" description="Polar residues" evidence="2">
    <location>
        <begin position="99"/>
        <end position="109"/>
    </location>
</feature>
<evidence type="ECO:0000313" key="3">
    <source>
        <dbReference type="EMBL" id="MCL6268629.1"/>
    </source>
</evidence>
<keyword evidence="1" id="KW-0802">TPR repeat</keyword>
<feature type="region of interest" description="Disordered" evidence="2">
    <location>
        <begin position="245"/>
        <end position="284"/>
    </location>
</feature>
<feature type="repeat" description="TPR" evidence="1">
    <location>
        <begin position="1230"/>
        <end position="1263"/>
    </location>
</feature>
<dbReference type="Proteomes" id="UP001203338">
    <property type="component" value="Unassembled WGS sequence"/>
</dbReference>
<evidence type="ECO:0000256" key="2">
    <source>
        <dbReference type="SAM" id="MobiDB-lite"/>
    </source>
</evidence>
<evidence type="ECO:0000256" key="1">
    <source>
        <dbReference type="PROSITE-ProRule" id="PRU00339"/>
    </source>
</evidence>
<dbReference type="EMBL" id="JAMFLX010000002">
    <property type="protein sequence ID" value="MCL6268629.1"/>
    <property type="molecule type" value="Genomic_DNA"/>
</dbReference>
<dbReference type="RefSeq" id="WP_249697468.1">
    <property type="nucleotide sequence ID" value="NZ_JAMFLX010000002.1"/>
</dbReference>
<accession>A0ABT0PB64</accession>
<organism evidence="3 4">
    <name type="scientific">Parendozoicomonas callyspongiae</name>
    <dbReference type="NCBI Taxonomy" id="2942213"/>
    <lineage>
        <taxon>Bacteria</taxon>
        <taxon>Pseudomonadati</taxon>
        <taxon>Pseudomonadota</taxon>
        <taxon>Gammaproteobacteria</taxon>
        <taxon>Oceanospirillales</taxon>
        <taxon>Endozoicomonadaceae</taxon>
        <taxon>Parendozoicomonas</taxon>
    </lineage>
</organism>
<feature type="region of interest" description="Disordered" evidence="2">
    <location>
        <begin position="80"/>
        <end position="109"/>
    </location>
</feature>
<feature type="region of interest" description="Disordered" evidence="2">
    <location>
        <begin position="1"/>
        <end position="65"/>
    </location>
</feature>
<gene>
    <name evidence="3" type="ORF">M3P05_01505</name>
</gene>
<name>A0ABT0PB64_9GAMM</name>
<comment type="caution">
    <text evidence="3">The sequence shown here is derived from an EMBL/GenBank/DDBJ whole genome shotgun (WGS) entry which is preliminary data.</text>
</comment>
<protein>
    <submittedName>
        <fullName evidence="3">Tetratricopeptide repeat protein</fullName>
    </submittedName>
</protein>
<proteinExistence type="predicted"/>
<dbReference type="InterPro" id="IPR019734">
    <property type="entry name" value="TPR_rpt"/>
</dbReference>
<dbReference type="SUPFAM" id="SSF48452">
    <property type="entry name" value="TPR-like"/>
    <property type="match status" value="1"/>
</dbReference>
<dbReference type="PROSITE" id="PS50005">
    <property type="entry name" value="TPR"/>
    <property type="match status" value="1"/>
</dbReference>
<dbReference type="Gene3D" id="1.25.40.10">
    <property type="entry name" value="Tetratricopeptide repeat domain"/>
    <property type="match status" value="1"/>
</dbReference>
<evidence type="ECO:0000313" key="4">
    <source>
        <dbReference type="Proteomes" id="UP001203338"/>
    </source>
</evidence>
<dbReference type="InterPro" id="IPR011990">
    <property type="entry name" value="TPR-like_helical_dom_sf"/>
</dbReference>
<reference evidence="3 4" key="1">
    <citation type="submission" date="2022-05" db="EMBL/GenBank/DDBJ databases">
        <authorList>
            <person name="Park J.-S."/>
        </authorList>
    </citation>
    <scope>NUCLEOTIDE SEQUENCE [LARGE SCALE GENOMIC DNA]</scope>
    <source>
        <strain evidence="3 4">2012CJ34-2</strain>
    </source>
</reference>
<feature type="compositionally biased region" description="Basic and acidic residues" evidence="2">
    <location>
        <begin position="245"/>
        <end position="281"/>
    </location>
</feature>